<dbReference type="InterPro" id="IPR007084">
    <property type="entry name" value="BRICHOS_dom"/>
</dbReference>
<dbReference type="AlphaFoldDB" id="A0A1U7SFS8"/>
<dbReference type="Gene3D" id="3.30.390.150">
    <property type="match status" value="1"/>
</dbReference>
<organism evidence="4 5">
    <name type="scientific">Carlito syrichta</name>
    <name type="common">Philippine tarsier</name>
    <name type="synonym">Tarsius syrichta</name>
    <dbReference type="NCBI Taxonomy" id="1868482"/>
    <lineage>
        <taxon>Eukaryota</taxon>
        <taxon>Metazoa</taxon>
        <taxon>Chordata</taxon>
        <taxon>Craniata</taxon>
        <taxon>Vertebrata</taxon>
        <taxon>Euteleostomi</taxon>
        <taxon>Mammalia</taxon>
        <taxon>Eutheria</taxon>
        <taxon>Euarchontoglires</taxon>
        <taxon>Primates</taxon>
        <taxon>Haplorrhini</taxon>
        <taxon>Tarsiiformes</taxon>
        <taxon>Tarsiidae</taxon>
        <taxon>Carlito</taxon>
    </lineage>
</organism>
<gene>
    <name evidence="5" type="primary">LOC103249934</name>
</gene>
<dbReference type="RefSeq" id="XP_008046739.1">
    <property type="nucleotide sequence ID" value="XM_008048548.1"/>
</dbReference>
<keyword evidence="2" id="KW-0732">Signal</keyword>
<evidence type="ECO:0000313" key="5">
    <source>
        <dbReference type="RefSeq" id="XP_008046739.1"/>
    </source>
</evidence>
<dbReference type="SMART" id="SM01039">
    <property type="entry name" value="BRICHOS"/>
    <property type="match status" value="1"/>
</dbReference>
<dbReference type="Pfam" id="PF04089">
    <property type="entry name" value="BRICHOS"/>
    <property type="match status" value="1"/>
</dbReference>
<evidence type="ECO:0000313" key="4">
    <source>
        <dbReference type="Proteomes" id="UP000189704"/>
    </source>
</evidence>
<reference evidence="5" key="1">
    <citation type="submission" date="2025-08" db="UniProtKB">
        <authorList>
            <consortium name="RefSeq"/>
        </authorList>
    </citation>
    <scope>IDENTIFICATION</scope>
</reference>
<sequence length="181" mass="20182">MKHLVASFILVILLLTPSLALMNISDSHSLDGSVGTQTIQVDDFQGMVSIQDSNVFSEWSGIMDYKTDLFAVKLFSKRACILAKMDQAVFPSLDDISKALDKQTFKHYPSTHGLTYTVLPNRVKSLAQYRTAIKNVCREFPTYFAQQQKEGTAQAIDPESCFEIQLLFFMGLSICGEIPGL</sequence>
<dbReference type="PROSITE" id="PS50869">
    <property type="entry name" value="BRICHOS"/>
    <property type="match status" value="1"/>
</dbReference>
<dbReference type="InterPro" id="IPR051772">
    <property type="entry name" value="Gastrokine"/>
</dbReference>
<proteinExistence type="predicted"/>
<dbReference type="KEGG" id="csyr:103249934"/>
<accession>A0A1U7SFS8</accession>
<evidence type="ECO:0000256" key="1">
    <source>
        <dbReference type="ARBA" id="ARBA00023157"/>
    </source>
</evidence>
<dbReference type="OrthoDB" id="9445110at2759"/>
<feature type="signal peptide" evidence="2">
    <location>
        <begin position="1"/>
        <end position="20"/>
    </location>
</feature>
<keyword evidence="4" id="KW-1185">Reference proteome</keyword>
<name>A0A1U7SFS8_CARSF</name>
<evidence type="ECO:0000256" key="2">
    <source>
        <dbReference type="SAM" id="SignalP"/>
    </source>
</evidence>
<feature type="chain" id="PRO_5010563148" evidence="2">
    <location>
        <begin position="21"/>
        <end position="181"/>
    </location>
</feature>
<feature type="domain" description="BRICHOS" evidence="3">
    <location>
        <begin position="53"/>
        <end position="145"/>
    </location>
</feature>
<evidence type="ECO:0000259" key="3">
    <source>
        <dbReference type="PROSITE" id="PS50869"/>
    </source>
</evidence>
<dbReference type="PANTHER" id="PTHR16483">
    <property type="entry name" value="GASTROKINE 1"/>
    <property type="match status" value="1"/>
</dbReference>
<dbReference type="GeneID" id="103249934"/>
<dbReference type="Proteomes" id="UP000189704">
    <property type="component" value="Unplaced"/>
</dbReference>
<keyword evidence="1" id="KW-1015">Disulfide bond</keyword>
<protein>
    <submittedName>
        <fullName evidence="5">Gastrokine-3-like</fullName>
    </submittedName>
</protein>